<proteinExistence type="predicted"/>
<dbReference type="PANTHER" id="PTHR36300:SF1">
    <property type="entry name" value="RAW, ISOFORM A"/>
    <property type="match status" value="1"/>
</dbReference>
<gene>
    <name evidence="3" type="ORF">TGEB3V08_LOCUS6095</name>
</gene>
<dbReference type="InterPro" id="IPR039470">
    <property type="entry name" value="Nuc_deoxyri_tr2"/>
</dbReference>
<dbReference type="InterPro" id="IPR002048">
    <property type="entry name" value="EF_hand_dom"/>
</dbReference>
<dbReference type="PROSITE" id="PS50222">
    <property type="entry name" value="EF_HAND_2"/>
    <property type="match status" value="1"/>
</dbReference>
<dbReference type="InterPro" id="IPR011992">
    <property type="entry name" value="EF-hand-dom_pair"/>
</dbReference>
<dbReference type="AlphaFoldDB" id="A0A7R9JZB3"/>
<feature type="domain" description="EF-hand" evidence="2">
    <location>
        <begin position="414"/>
        <end position="449"/>
    </location>
</feature>
<feature type="region of interest" description="Disordered" evidence="1">
    <location>
        <begin position="172"/>
        <end position="192"/>
    </location>
</feature>
<dbReference type="EMBL" id="OE841408">
    <property type="protein sequence ID" value="CAD7595568.1"/>
    <property type="molecule type" value="Genomic_DNA"/>
</dbReference>
<organism evidence="3">
    <name type="scientific">Timema genevievae</name>
    <name type="common">Walking stick</name>
    <dbReference type="NCBI Taxonomy" id="629358"/>
    <lineage>
        <taxon>Eukaryota</taxon>
        <taxon>Metazoa</taxon>
        <taxon>Ecdysozoa</taxon>
        <taxon>Arthropoda</taxon>
        <taxon>Hexapoda</taxon>
        <taxon>Insecta</taxon>
        <taxon>Pterygota</taxon>
        <taxon>Neoptera</taxon>
        <taxon>Polyneoptera</taxon>
        <taxon>Phasmatodea</taxon>
        <taxon>Timematodea</taxon>
        <taxon>Timematoidea</taxon>
        <taxon>Timematidae</taxon>
        <taxon>Timema</taxon>
    </lineage>
</organism>
<evidence type="ECO:0000256" key="1">
    <source>
        <dbReference type="SAM" id="MobiDB-lite"/>
    </source>
</evidence>
<dbReference type="PANTHER" id="PTHR36300">
    <property type="entry name" value="RAW, ISOFORM A"/>
    <property type="match status" value="1"/>
</dbReference>
<protein>
    <recommendedName>
        <fullName evidence="2">EF-hand domain-containing protein</fullName>
    </recommendedName>
</protein>
<dbReference type="GO" id="GO:0005886">
    <property type="term" value="C:plasma membrane"/>
    <property type="evidence" value="ECO:0007669"/>
    <property type="project" value="TreeGrafter"/>
</dbReference>
<dbReference type="GO" id="GO:0005509">
    <property type="term" value="F:calcium ion binding"/>
    <property type="evidence" value="ECO:0007669"/>
    <property type="project" value="InterPro"/>
</dbReference>
<dbReference type="FunFam" id="3.40.50.450:FF:000017">
    <property type="entry name" value="Raw, isoform D"/>
    <property type="match status" value="1"/>
</dbReference>
<dbReference type="Pfam" id="PF15891">
    <property type="entry name" value="Nuc_deoxyri_tr2"/>
    <property type="match status" value="2"/>
</dbReference>
<dbReference type="Gene3D" id="3.40.50.450">
    <property type="match status" value="2"/>
</dbReference>
<accession>A0A7R9JZB3</accession>
<name>A0A7R9JZB3_TIMGE</name>
<reference evidence="3" key="1">
    <citation type="submission" date="2020-11" db="EMBL/GenBank/DDBJ databases">
        <authorList>
            <person name="Tran Van P."/>
        </authorList>
    </citation>
    <scope>NUCLEOTIDE SEQUENCE</scope>
</reference>
<evidence type="ECO:0000259" key="2">
    <source>
        <dbReference type="PROSITE" id="PS50222"/>
    </source>
</evidence>
<evidence type="ECO:0000313" key="3">
    <source>
        <dbReference type="EMBL" id="CAD7595568.1"/>
    </source>
</evidence>
<sequence length="848" mass="95244">MFTARLQYSLYRKELPLIQCVCVCFREVYSVWYGRVGTTSYIPSEKVQQLFNDMQLFPSKSQAQPLTVLNNNLKYSSPMISLVLSDSSQLTADGFEKLPDQIMYPYAEPYDLQKHVFSSLYEMLQCAKECANRNSAAYLTFGEFCIFATELKRCYERGLNLEEVNPHLRGGRVENHLGKTTPSSPDRDSNLDLPVLSGLTQHDWRVSQLRHRGGIPRPVQLSKLLDRDGQEKRRTRKMSKGMPKYEVFLGGSCNPTTWRQDVAIPTLKSLGITYYNPQVAHWGPELIELEYQAKQNAAVLFFVIDNQTRSVAGMIEAAHISGRRQKLILVIHPYQGPGQKIWGEPISEDEFEDLSLGQTMLQDLVERQGIPVFENIPSALSCTAKVLRDNIGVHELGLKDFAQPVKMAHVPLGDKLIKLREAFDALDTTNSGELCLADVCMAFRILTNRNLSLTDLRSIVAGQTGVLGRDVRDIPLEQLRVNFDEFCAIVAEFKCCESEARKLWDSVLAKTTRLFQALVTPLNRALGVLGRDVRDIPLEQLRVNFDEFCAIVAEFKCCESEARKLWDSVLAKTTRLFQALVTPLNRALEWALSSRPLRSLPLGSPPNSQSNCVRDVYLGGSIENTSWREDIAVPMLKKSGLTFFNPQVCQWSKRLIPIEAAAMDNSYVLLFVITDSSRSLASMTLAAHYIGLGCNVVLCVQLLVEDSILKMTARGTMKEIGRTDNSKKSGLTFFNPQVCQWSKRLIPIEAAAMDNSYVLLFVITDSSRSLASMTLAAHYIGLGCNVVLCVQLLVEDSIHGSDKLSMLALKDYNRGRMYLSDLANREGVPVFDDMTEAVNCVIQKCSRR</sequence>
<dbReference type="SUPFAM" id="SSF47473">
    <property type="entry name" value="EF-hand"/>
    <property type="match status" value="1"/>
</dbReference>